<dbReference type="SUPFAM" id="SSF47384">
    <property type="entry name" value="Homodimeric domain of signal transducing histidine kinase"/>
    <property type="match status" value="1"/>
</dbReference>
<dbReference type="Proteomes" id="UP001217838">
    <property type="component" value="Unassembled WGS sequence"/>
</dbReference>
<feature type="region of interest" description="Disordered" evidence="4">
    <location>
        <begin position="677"/>
        <end position="697"/>
    </location>
</feature>
<dbReference type="PRINTS" id="PR00344">
    <property type="entry name" value="BCTRLSENSOR"/>
</dbReference>
<accession>A0ABT5B5V6</accession>
<dbReference type="Gene3D" id="3.30.450.40">
    <property type="match status" value="1"/>
</dbReference>
<comment type="caution">
    <text evidence="6">The sequence shown here is derived from an EMBL/GenBank/DDBJ whole genome shotgun (WGS) entry which is preliminary data.</text>
</comment>
<dbReference type="GO" id="GO:0005524">
    <property type="term" value="F:ATP binding"/>
    <property type="evidence" value="ECO:0007669"/>
    <property type="project" value="UniProtKB-KW"/>
</dbReference>
<keyword evidence="3" id="KW-0597">Phosphoprotein</keyword>
<dbReference type="SUPFAM" id="SSF55781">
    <property type="entry name" value="GAF domain-like"/>
    <property type="match status" value="1"/>
</dbReference>
<dbReference type="InterPro" id="IPR004358">
    <property type="entry name" value="Sig_transdc_His_kin-like_C"/>
</dbReference>
<keyword evidence="7" id="KW-1185">Reference proteome</keyword>
<dbReference type="PANTHER" id="PTHR43065">
    <property type="entry name" value="SENSOR HISTIDINE KINASE"/>
    <property type="match status" value="1"/>
</dbReference>
<dbReference type="InterPro" id="IPR029016">
    <property type="entry name" value="GAF-like_dom_sf"/>
</dbReference>
<dbReference type="InterPro" id="IPR036097">
    <property type="entry name" value="HisK_dim/P_sf"/>
</dbReference>
<protein>
    <recommendedName>
        <fullName evidence="2">histidine kinase</fullName>
        <ecNumber evidence="2">2.7.13.3</ecNumber>
    </recommendedName>
</protein>
<evidence type="ECO:0000256" key="1">
    <source>
        <dbReference type="ARBA" id="ARBA00000085"/>
    </source>
</evidence>
<dbReference type="RefSeq" id="WP_271999289.1">
    <property type="nucleotide sequence ID" value="NZ_JAQNDN010000008.1"/>
</dbReference>
<dbReference type="PANTHER" id="PTHR43065:SF42">
    <property type="entry name" value="TWO-COMPONENT SENSOR PPRA"/>
    <property type="match status" value="1"/>
</dbReference>
<dbReference type="InterPro" id="IPR003018">
    <property type="entry name" value="GAF"/>
</dbReference>
<keyword evidence="6" id="KW-0067">ATP-binding</keyword>
<dbReference type="InterPro" id="IPR003594">
    <property type="entry name" value="HATPase_dom"/>
</dbReference>
<dbReference type="InterPro" id="IPR003661">
    <property type="entry name" value="HisK_dim/P_dom"/>
</dbReference>
<evidence type="ECO:0000256" key="2">
    <source>
        <dbReference type="ARBA" id="ARBA00012438"/>
    </source>
</evidence>
<organism evidence="6 7">
    <name type="scientific">Nannocystis radixulma</name>
    <dbReference type="NCBI Taxonomy" id="2995305"/>
    <lineage>
        <taxon>Bacteria</taxon>
        <taxon>Pseudomonadati</taxon>
        <taxon>Myxococcota</taxon>
        <taxon>Polyangia</taxon>
        <taxon>Nannocystales</taxon>
        <taxon>Nannocystaceae</taxon>
        <taxon>Nannocystis</taxon>
    </lineage>
</organism>
<evidence type="ECO:0000259" key="5">
    <source>
        <dbReference type="PROSITE" id="PS50109"/>
    </source>
</evidence>
<dbReference type="SMART" id="SM00387">
    <property type="entry name" value="HATPase_c"/>
    <property type="match status" value="1"/>
</dbReference>
<name>A0ABT5B5V6_9BACT</name>
<comment type="catalytic activity">
    <reaction evidence="1">
        <text>ATP + protein L-histidine = ADP + protein N-phospho-L-histidine.</text>
        <dbReference type="EC" id="2.7.13.3"/>
    </reaction>
</comment>
<feature type="compositionally biased region" description="Low complexity" evidence="4">
    <location>
        <begin position="1"/>
        <end position="27"/>
    </location>
</feature>
<dbReference type="CDD" id="cd00082">
    <property type="entry name" value="HisKA"/>
    <property type="match status" value="1"/>
</dbReference>
<feature type="domain" description="Histidine kinase" evidence="5">
    <location>
        <begin position="513"/>
        <end position="680"/>
    </location>
</feature>
<dbReference type="SMART" id="SM00065">
    <property type="entry name" value="GAF"/>
    <property type="match status" value="1"/>
</dbReference>
<dbReference type="Gene3D" id="3.30.565.10">
    <property type="entry name" value="Histidine kinase-like ATPase, C-terminal domain"/>
    <property type="match status" value="1"/>
</dbReference>
<evidence type="ECO:0000256" key="3">
    <source>
        <dbReference type="ARBA" id="ARBA00022553"/>
    </source>
</evidence>
<reference evidence="6 7" key="1">
    <citation type="submission" date="2022-11" db="EMBL/GenBank/DDBJ databases">
        <title>Minimal conservation of predation-associated metabolite biosynthetic gene clusters underscores biosynthetic potential of Myxococcota including descriptions for ten novel species: Archangium lansinium sp. nov., Myxococcus landrumus sp. nov., Nannocystis bai.</title>
        <authorList>
            <person name="Ahearne A."/>
            <person name="Stevens C."/>
            <person name="Dowd S."/>
        </authorList>
    </citation>
    <scope>NUCLEOTIDE SEQUENCE [LARGE SCALE GENOMIC DNA]</scope>
    <source>
        <strain evidence="6 7">NCELM</strain>
    </source>
</reference>
<dbReference type="InterPro" id="IPR005467">
    <property type="entry name" value="His_kinase_dom"/>
</dbReference>
<dbReference type="EC" id="2.7.13.3" evidence="2"/>
<evidence type="ECO:0000313" key="6">
    <source>
        <dbReference type="EMBL" id="MDC0669476.1"/>
    </source>
</evidence>
<evidence type="ECO:0000313" key="7">
    <source>
        <dbReference type="Proteomes" id="UP001217838"/>
    </source>
</evidence>
<dbReference type="PROSITE" id="PS50109">
    <property type="entry name" value="HIS_KIN"/>
    <property type="match status" value="1"/>
</dbReference>
<proteinExistence type="predicted"/>
<dbReference type="EMBL" id="JAQNDN010000008">
    <property type="protein sequence ID" value="MDC0669476.1"/>
    <property type="molecule type" value="Genomic_DNA"/>
</dbReference>
<dbReference type="SUPFAM" id="SSF55874">
    <property type="entry name" value="ATPase domain of HSP90 chaperone/DNA topoisomerase II/histidine kinase"/>
    <property type="match status" value="1"/>
</dbReference>
<sequence>MVNTVQADDAASTATSSGAAQPSGSGPDPSPRVESSAPLLLCSAAFAGSVTAAACRPAGELRPVTPRELGSAVATRRPGRACVVLLDEHLLGDDGRVELQPVGPTRLISLLPSSAAEVMQQRFGDALSAILSPEPGAAALLVAIRTALRDAAADDRLHALEAERRRLAGEITKLNRIGIALSTERDQERLLNFILTTARDFTCSDAGSLYIVEKDASGNKRLRFNNSQNDSLPHLELVKFAIPVSKSTLAGYVAVTGEPVNIPDAYLLDPKAEYSFNPAFDQRTGYRTRSMLVLPMKNQDDQVIGVLQLINRKISRTATLTAADIDNVVLPYDDAALELTLSLASQTAISLTNTQLFEGLKDSLVELKQTQAQLVQGEKLASLGQLTAGVAHEINNPLAFSRNNTHLAHERVLKVSRRLAVQRWLDAGSGGDPQARVTAARAILDKLKEDKDIGSDAKDVIADLGSMPAPKQLELLKMFFSYVSQSREQKEGSIDEVLARTQKVLEECFIGLDRMAEIVLGLRNFARLDEAQFQNADIDEGIRQTLMILSNNARDKGVKLTSDLTLTRPYACFPAKLNQVVLNLVNNAIDATPRGGEVHVDTRVNGPWVEIAVRDNGEGISDANISKIFDPFFTTKPVGKGTGLGLSISYRIVMEHQGTIAVTRNETAGVTFLIRIPTEPKDPGTRTEGAAKAAESP</sequence>
<gene>
    <name evidence="6" type="ORF">POL58_17100</name>
</gene>
<dbReference type="Gene3D" id="1.10.287.130">
    <property type="match status" value="1"/>
</dbReference>
<evidence type="ECO:0000256" key="4">
    <source>
        <dbReference type="SAM" id="MobiDB-lite"/>
    </source>
</evidence>
<keyword evidence="6" id="KW-0547">Nucleotide-binding</keyword>
<dbReference type="Pfam" id="PF01590">
    <property type="entry name" value="GAF"/>
    <property type="match status" value="1"/>
</dbReference>
<dbReference type="Pfam" id="PF02518">
    <property type="entry name" value="HATPase_c"/>
    <property type="match status" value="1"/>
</dbReference>
<dbReference type="InterPro" id="IPR036890">
    <property type="entry name" value="HATPase_C_sf"/>
</dbReference>
<feature type="region of interest" description="Disordered" evidence="4">
    <location>
        <begin position="1"/>
        <end position="35"/>
    </location>
</feature>